<reference evidence="1 2" key="1">
    <citation type="submission" date="2018-11" db="EMBL/GenBank/DDBJ databases">
        <authorList>
            <consortium name="Pathogen Informatics"/>
        </authorList>
    </citation>
    <scope>NUCLEOTIDE SEQUENCE [LARGE SCALE GENOMIC DNA]</scope>
</reference>
<keyword evidence="2" id="KW-1185">Reference proteome</keyword>
<organism evidence="1 2">
    <name type="scientific">Gongylonema pulchrum</name>
    <dbReference type="NCBI Taxonomy" id="637853"/>
    <lineage>
        <taxon>Eukaryota</taxon>
        <taxon>Metazoa</taxon>
        <taxon>Ecdysozoa</taxon>
        <taxon>Nematoda</taxon>
        <taxon>Chromadorea</taxon>
        <taxon>Rhabditida</taxon>
        <taxon>Spirurina</taxon>
        <taxon>Spiruromorpha</taxon>
        <taxon>Spiruroidea</taxon>
        <taxon>Gongylonematidae</taxon>
        <taxon>Gongylonema</taxon>
    </lineage>
</organism>
<gene>
    <name evidence="1" type="ORF">GPUH_LOCUS12219</name>
</gene>
<dbReference type="Proteomes" id="UP000271098">
    <property type="component" value="Unassembled WGS sequence"/>
</dbReference>
<evidence type="ECO:0000313" key="1">
    <source>
        <dbReference type="EMBL" id="VDN20075.1"/>
    </source>
</evidence>
<sequence>MFLGFKDCQVLREKLKQKPNCYFFTGLLRFILERAKKDSSVISLEMPKLRPPGGTIIVYDCHGIDQNRILHNDGYRWGRSKGVKLIQSVGNKLLRTYHFLYSPTNPAGDPSFKKYRFSLKGENYGLMVMHYLGDEKRAAEVSARCMRNSDQMAGVDFDDTQQRLLELRSVHLLTPSALDARSSEKERKKYCQVILTNVRTLQRHLLYENGETFVERIEFDESSTTLVFLFCYPLIEQLVSLSAFLQQTTPNRCIQLLYHTDCISSNYHLSTLAFQHSFFEGDQVMPVAFMVYSANSDRKSVHNSFLSTFNDRFGEHLSGRIVIVTGRNVCFSAEFFPIAVQVQCWDDFRNVKLKYVEAHYGSAYLKDYSNDMNILMSCTYEKLFDDMWAKISACKRYTERPEVYGFFDNVWKHFKSSNSIWNLRNCGVMDPDKGIYWKACKGLSKTVCQMRENAADLDVIVISLFLLSNAYRRHFIAGLHQSGAWRLKKCYRDRFQQSHLTID</sequence>
<dbReference type="EMBL" id="UYRT01079138">
    <property type="protein sequence ID" value="VDN20075.1"/>
    <property type="molecule type" value="Genomic_DNA"/>
</dbReference>
<dbReference type="AlphaFoldDB" id="A0A3P7LSL6"/>
<accession>A0A3P7LSL6</accession>
<protein>
    <submittedName>
        <fullName evidence="1">Uncharacterized protein</fullName>
    </submittedName>
</protein>
<name>A0A3P7LSL6_9BILA</name>
<dbReference type="OrthoDB" id="5780638at2759"/>
<proteinExistence type="predicted"/>
<evidence type="ECO:0000313" key="2">
    <source>
        <dbReference type="Proteomes" id="UP000271098"/>
    </source>
</evidence>